<proteinExistence type="predicted"/>
<name>A0A0D0DMJ6_9AGAM</name>
<keyword evidence="3" id="KW-1185">Reference proteome</keyword>
<organism evidence="2 3">
    <name type="scientific">Paxillus rubicundulus Ve08.2h10</name>
    <dbReference type="NCBI Taxonomy" id="930991"/>
    <lineage>
        <taxon>Eukaryota</taxon>
        <taxon>Fungi</taxon>
        <taxon>Dikarya</taxon>
        <taxon>Basidiomycota</taxon>
        <taxon>Agaricomycotina</taxon>
        <taxon>Agaricomycetes</taxon>
        <taxon>Agaricomycetidae</taxon>
        <taxon>Boletales</taxon>
        <taxon>Paxilineae</taxon>
        <taxon>Paxillaceae</taxon>
        <taxon>Paxillus</taxon>
    </lineage>
</organism>
<evidence type="ECO:0000256" key="1">
    <source>
        <dbReference type="SAM" id="MobiDB-lite"/>
    </source>
</evidence>
<protein>
    <submittedName>
        <fullName evidence="2">Uncharacterized protein</fullName>
    </submittedName>
</protein>
<gene>
    <name evidence="2" type="ORF">PAXRUDRAFT_833973</name>
</gene>
<reference evidence="3" key="2">
    <citation type="submission" date="2015-01" db="EMBL/GenBank/DDBJ databases">
        <title>Evolutionary Origins and Diversification of the Mycorrhizal Mutualists.</title>
        <authorList>
            <consortium name="DOE Joint Genome Institute"/>
            <consortium name="Mycorrhizal Genomics Consortium"/>
            <person name="Kohler A."/>
            <person name="Kuo A."/>
            <person name="Nagy L.G."/>
            <person name="Floudas D."/>
            <person name="Copeland A."/>
            <person name="Barry K.W."/>
            <person name="Cichocki N."/>
            <person name="Veneault-Fourrey C."/>
            <person name="LaButti K."/>
            <person name="Lindquist E.A."/>
            <person name="Lipzen A."/>
            <person name="Lundell T."/>
            <person name="Morin E."/>
            <person name="Murat C."/>
            <person name="Riley R."/>
            <person name="Ohm R."/>
            <person name="Sun H."/>
            <person name="Tunlid A."/>
            <person name="Henrissat B."/>
            <person name="Grigoriev I.V."/>
            <person name="Hibbett D.S."/>
            <person name="Martin F."/>
        </authorList>
    </citation>
    <scope>NUCLEOTIDE SEQUENCE [LARGE SCALE GENOMIC DNA]</scope>
    <source>
        <strain evidence="3">Ve08.2h10</strain>
    </source>
</reference>
<accession>A0A0D0DMJ6</accession>
<feature type="region of interest" description="Disordered" evidence="1">
    <location>
        <begin position="1"/>
        <end position="20"/>
    </location>
</feature>
<evidence type="ECO:0000313" key="3">
    <source>
        <dbReference type="Proteomes" id="UP000054538"/>
    </source>
</evidence>
<dbReference type="EMBL" id="KN826210">
    <property type="protein sequence ID" value="KIK79695.1"/>
    <property type="molecule type" value="Genomic_DNA"/>
</dbReference>
<dbReference type="HOGENOM" id="CLU_2347341_0_0_1"/>
<dbReference type="Proteomes" id="UP000054538">
    <property type="component" value="Unassembled WGS sequence"/>
</dbReference>
<feature type="compositionally biased region" description="Polar residues" evidence="1">
    <location>
        <begin position="1"/>
        <end position="15"/>
    </location>
</feature>
<reference evidence="2 3" key="1">
    <citation type="submission" date="2014-04" db="EMBL/GenBank/DDBJ databases">
        <authorList>
            <consortium name="DOE Joint Genome Institute"/>
            <person name="Kuo A."/>
            <person name="Kohler A."/>
            <person name="Jargeat P."/>
            <person name="Nagy L.G."/>
            <person name="Floudas D."/>
            <person name="Copeland A."/>
            <person name="Barry K.W."/>
            <person name="Cichocki N."/>
            <person name="Veneault-Fourrey C."/>
            <person name="LaButti K."/>
            <person name="Lindquist E.A."/>
            <person name="Lipzen A."/>
            <person name="Lundell T."/>
            <person name="Morin E."/>
            <person name="Murat C."/>
            <person name="Sun H."/>
            <person name="Tunlid A."/>
            <person name="Henrissat B."/>
            <person name="Grigoriev I.V."/>
            <person name="Hibbett D.S."/>
            <person name="Martin F."/>
            <person name="Nordberg H.P."/>
            <person name="Cantor M.N."/>
            <person name="Hua S.X."/>
        </authorList>
    </citation>
    <scope>NUCLEOTIDE SEQUENCE [LARGE SCALE GENOMIC DNA]</scope>
    <source>
        <strain evidence="2 3">Ve08.2h10</strain>
    </source>
</reference>
<dbReference type="AlphaFoldDB" id="A0A0D0DMJ6"/>
<evidence type="ECO:0000313" key="2">
    <source>
        <dbReference type="EMBL" id="KIK79695.1"/>
    </source>
</evidence>
<sequence length="97" mass="10724">MSPMTDWSNFNSSAATPLHPRDLRPRAFEISGKCQGDISMIRTPLRRAAATGITCIPDSISTPGAATTHAITRVSWHRWSVCTNGRSFSHIFVIEHM</sequence>
<dbReference type="InParanoid" id="A0A0D0DMJ6"/>